<reference evidence="12 13" key="1">
    <citation type="journal article" date="2010" name="Proc. Natl. Acad. Sci. U.S.A.">
        <title>Insights into evolution of multicellular fungi from the assembled chromosomes of the mushroom Coprinopsis cinerea (Coprinus cinereus).</title>
        <authorList>
            <person name="Stajich J.E."/>
            <person name="Wilke S.K."/>
            <person name="Ahren D."/>
            <person name="Au C.H."/>
            <person name="Birren B.W."/>
            <person name="Borodovsky M."/>
            <person name="Burns C."/>
            <person name="Canback B."/>
            <person name="Casselton L.A."/>
            <person name="Cheng C.K."/>
            <person name="Deng J."/>
            <person name="Dietrich F.S."/>
            <person name="Fargo D.C."/>
            <person name="Farman M.L."/>
            <person name="Gathman A.C."/>
            <person name="Goldberg J."/>
            <person name="Guigo R."/>
            <person name="Hoegger P.J."/>
            <person name="Hooker J.B."/>
            <person name="Huggins A."/>
            <person name="James T.Y."/>
            <person name="Kamada T."/>
            <person name="Kilaru S."/>
            <person name="Kodira C."/>
            <person name="Kues U."/>
            <person name="Kupfer D."/>
            <person name="Kwan H.S."/>
            <person name="Lomsadze A."/>
            <person name="Li W."/>
            <person name="Lilly W.W."/>
            <person name="Ma L.J."/>
            <person name="Mackey A.J."/>
            <person name="Manning G."/>
            <person name="Martin F."/>
            <person name="Muraguchi H."/>
            <person name="Natvig D.O."/>
            <person name="Palmerini H."/>
            <person name="Ramesh M.A."/>
            <person name="Rehmeyer C.J."/>
            <person name="Roe B.A."/>
            <person name="Shenoy N."/>
            <person name="Stanke M."/>
            <person name="Ter-Hovhannisyan V."/>
            <person name="Tunlid A."/>
            <person name="Velagapudi R."/>
            <person name="Vision T.J."/>
            <person name="Zeng Q."/>
            <person name="Zolan M.E."/>
            <person name="Pukkila P.J."/>
        </authorList>
    </citation>
    <scope>NUCLEOTIDE SEQUENCE [LARGE SCALE GENOMIC DNA]</scope>
    <source>
        <strain evidence="13">Okayama-7 / 130 / ATCC MYA-4618 / FGSC 9003</strain>
    </source>
</reference>
<dbReference type="InterPro" id="IPR017972">
    <property type="entry name" value="Cyt_P450_CS"/>
</dbReference>
<keyword evidence="5 9" id="KW-0479">Metal-binding</keyword>
<evidence type="ECO:0000256" key="10">
    <source>
        <dbReference type="RuleBase" id="RU000461"/>
    </source>
</evidence>
<keyword evidence="11" id="KW-0812">Transmembrane</keyword>
<keyword evidence="4 9" id="KW-0349">Heme</keyword>
<proteinExistence type="inferred from homology"/>
<dbReference type="GO" id="GO:0016705">
    <property type="term" value="F:oxidoreductase activity, acting on paired donors, with incorporation or reduction of molecular oxygen"/>
    <property type="evidence" value="ECO:0007669"/>
    <property type="project" value="InterPro"/>
</dbReference>
<dbReference type="PANTHER" id="PTHR46300:SF7">
    <property type="entry name" value="P450, PUTATIVE (EUROFUNG)-RELATED"/>
    <property type="match status" value="1"/>
</dbReference>
<dbReference type="InterPro" id="IPR036396">
    <property type="entry name" value="Cyt_P450_sf"/>
</dbReference>
<keyword evidence="11" id="KW-1133">Transmembrane helix</keyword>
<name>A8NBH2_COPC7</name>
<evidence type="ECO:0000256" key="6">
    <source>
        <dbReference type="ARBA" id="ARBA00023002"/>
    </source>
</evidence>
<dbReference type="InParanoid" id="A8NBH2"/>
<feature type="binding site" description="axial binding residue" evidence="9">
    <location>
        <position position="478"/>
    </location>
    <ligand>
        <name>heme</name>
        <dbReference type="ChEBI" id="CHEBI:30413"/>
    </ligand>
    <ligandPart>
        <name>Fe</name>
        <dbReference type="ChEBI" id="CHEBI:18248"/>
    </ligandPart>
</feature>
<dbReference type="Proteomes" id="UP000001861">
    <property type="component" value="Unassembled WGS sequence"/>
</dbReference>
<dbReference type="EMBL" id="AACS02000009">
    <property type="protein sequence ID" value="EAU89543.2"/>
    <property type="molecule type" value="Genomic_DNA"/>
</dbReference>
<keyword evidence="11" id="KW-0472">Membrane</keyword>
<evidence type="ECO:0000256" key="8">
    <source>
        <dbReference type="ARBA" id="ARBA00023033"/>
    </source>
</evidence>
<evidence type="ECO:0000256" key="1">
    <source>
        <dbReference type="ARBA" id="ARBA00001971"/>
    </source>
</evidence>
<evidence type="ECO:0000256" key="2">
    <source>
        <dbReference type="ARBA" id="ARBA00005179"/>
    </source>
</evidence>
<dbReference type="InterPro" id="IPR050364">
    <property type="entry name" value="Cytochrome_P450_fung"/>
</dbReference>
<dbReference type="OMA" id="DADYWID"/>
<evidence type="ECO:0000313" key="13">
    <source>
        <dbReference type="Proteomes" id="UP000001861"/>
    </source>
</evidence>
<sequence length="548" mass="61576">MPTIINILEYLRLNSTTLLAATVVALGFLLALKALSMKTAFAQRSKGLPLPPGPKGLPILGNLLQIPKVKPWKVYASAEWKKQYGKSFSILFFILSERRIESLSIYKFTRRYDLPRSVRPTMRQNWGFAMMAYGNEWRERRKAFHQFFHNSARGIQPVVEKEVRDFLKRVCVDRGVGVWEDLRSAFGLILLRVTYGSYPKQPNSEGQELLTDLLSIAQTLVLAAVEYLNPGRLLVNVLPILRFVPAWFPGAGWKRTLLRLADLTDYLHEKPWEEVLARAAGVQSEYPSFATELIQGLAEEGTELRARQESIAKDAMGQAFGAGSDPTTSAGYVLLFCLATNPEVQRKAQHEIDSLTLGNTLNNNASDGSSDSKLLLSIDDLDRLPYVQAIIKEIGRWHTTVPFALPHMTTADDVYNGYFIPAKTMILPNTWAVMHDPDRFSEPESFRPERYLSEDGKKIDTSVLDPASGIFGYGRRICPGRNLANDIISLLTLNLLAYFDVRPPVDEVSGERTTLKFDTPTSLLAIPEPFDCEITPRSPRHKSVLEAM</sequence>
<dbReference type="InterPro" id="IPR001128">
    <property type="entry name" value="Cyt_P450"/>
</dbReference>
<evidence type="ECO:0000256" key="3">
    <source>
        <dbReference type="ARBA" id="ARBA00010617"/>
    </source>
</evidence>
<dbReference type="CDD" id="cd11065">
    <property type="entry name" value="CYP64-like"/>
    <property type="match status" value="1"/>
</dbReference>
<dbReference type="VEuPathDB" id="FungiDB:CC1G_02432"/>
<keyword evidence="6 10" id="KW-0560">Oxidoreductase</keyword>
<dbReference type="GO" id="GO:0020037">
    <property type="term" value="F:heme binding"/>
    <property type="evidence" value="ECO:0007669"/>
    <property type="project" value="InterPro"/>
</dbReference>
<organism evidence="12 13">
    <name type="scientific">Coprinopsis cinerea (strain Okayama-7 / 130 / ATCC MYA-4618 / FGSC 9003)</name>
    <name type="common">Inky cap fungus</name>
    <name type="synonym">Hormographiella aspergillata</name>
    <dbReference type="NCBI Taxonomy" id="240176"/>
    <lineage>
        <taxon>Eukaryota</taxon>
        <taxon>Fungi</taxon>
        <taxon>Dikarya</taxon>
        <taxon>Basidiomycota</taxon>
        <taxon>Agaricomycotina</taxon>
        <taxon>Agaricomycetes</taxon>
        <taxon>Agaricomycetidae</taxon>
        <taxon>Agaricales</taxon>
        <taxon>Agaricineae</taxon>
        <taxon>Psathyrellaceae</taxon>
        <taxon>Coprinopsis</taxon>
    </lineage>
</organism>
<evidence type="ECO:0000256" key="7">
    <source>
        <dbReference type="ARBA" id="ARBA00023004"/>
    </source>
</evidence>
<dbReference type="HOGENOM" id="CLU_001570_2_3_1"/>
<protein>
    <submittedName>
        <fullName evidence="12">Cytochrome P450</fullName>
    </submittedName>
</protein>
<keyword evidence="13" id="KW-1185">Reference proteome</keyword>
<dbReference type="PANTHER" id="PTHR46300">
    <property type="entry name" value="P450, PUTATIVE (EUROFUNG)-RELATED-RELATED"/>
    <property type="match status" value="1"/>
</dbReference>
<evidence type="ECO:0000256" key="11">
    <source>
        <dbReference type="SAM" id="Phobius"/>
    </source>
</evidence>
<comment type="pathway">
    <text evidence="2">Secondary metabolite biosynthesis.</text>
</comment>
<gene>
    <name evidence="12" type="ORF">CC1G_02432</name>
</gene>
<dbReference type="RefSeq" id="XP_001832170.2">
    <property type="nucleotide sequence ID" value="XM_001832118.2"/>
</dbReference>
<feature type="transmembrane region" description="Helical" evidence="11">
    <location>
        <begin position="18"/>
        <end position="36"/>
    </location>
</feature>
<dbReference type="KEGG" id="cci:CC1G_02432"/>
<dbReference type="InterPro" id="IPR002401">
    <property type="entry name" value="Cyt_P450_E_grp-I"/>
</dbReference>
<dbReference type="PROSITE" id="PS00086">
    <property type="entry name" value="CYTOCHROME_P450"/>
    <property type="match status" value="1"/>
</dbReference>
<dbReference type="OrthoDB" id="2789670at2759"/>
<dbReference type="eggNOG" id="KOG0156">
    <property type="taxonomic scope" value="Eukaryota"/>
</dbReference>
<dbReference type="GeneID" id="6008654"/>
<dbReference type="Gene3D" id="1.10.630.10">
    <property type="entry name" value="Cytochrome P450"/>
    <property type="match status" value="1"/>
</dbReference>
<dbReference type="SUPFAM" id="SSF48264">
    <property type="entry name" value="Cytochrome P450"/>
    <property type="match status" value="1"/>
</dbReference>
<dbReference type="Pfam" id="PF00067">
    <property type="entry name" value="p450"/>
    <property type="match status" value="1"/>
</dbReference>
<accession>A8NBH2</accession>
<dbReference type="AlphaFoldDB" id="A8NBH2"/>
<dbReference type="PRINTS" id="PR00463">
    <property type="entry name" value="EP450I"/>
</dbReference>
<dbReference type="GO" id="GO:0004497">
    <property type="term" value="F:monooxygenase activity"/>
    <property type="evidence" value="ECO:0007669"/>
    <property type="project" value="UniProtKB-KW"/>
</dbReference>
<keyword evidence="8 10" id="KW-0503">Monooxygenase</keyword>
<evidence type="ECO:0000256" key="5">
    <source>
        <dbReference type="ARBA" id="ARBA00022723"/>
    </source>
</evidence>
<dbReference type="GO" id="GO:0005506">
    <property type="term" value="F:iron ion binding"/>
    <property type="evidence" value="ECO:0007669"/>
    <property type="project" value="InterPro"/>
</dbReference>
<evidence type="ECO:0000256" key="9">
    <source>
        <dbReference type="PIRSR" id="PIRSR602401-1"/>
    </source>
</evidence>
<evidence type="ECO:0000256" key="4">
    <source>
        <dbReference type="ARBA" id="ARBA00022617"/>
    </source>
</evidence>
<evidence type="ECO:0000313" key="12">
    <source>
        <dbReference type="EMBL" id="EAU89543.2"/>
    </source>
</evidence>
<keyword evidence="7 9" id="KW-0408">Iron</keyword>
<comment type="similarity">
    <text evidence="3 10">Belongs to the cytochrome P450 family.</text>
</comment>
<comment type="cofactor">
    <cofactor evidence="1 9">
        <name>heme</name>
        <dbReference type="ChEBI" id="CHEBI:30413"/>
    </cofactor>
</comment>
<comment type="caution">
    <text evidence="12">The sequence shown here is derived from an EMBL/GenBank/DDBJ whole genome shotgun (WGS) entry which is preliminary data.</text>
</comment>